<protein>
    <submittedName>
        <fullName evidence="1">Uncharacterized protein</fullName>
    </submittedName>
</protein>
<reference evidence="1 2" key="1">
    <citation type="submission" date="2024-08" db="EMBL/GenBank/DDBJ databases">
        <authorList>
            <person name="Cucini C."/>
            <person name="Frati F."/>
        </authorList>
    </citation>
    <scope>NUCLEOTIDE SEQUENCE [LARGE SCALE GENOMIC DNA]</scope>
</reference>
<gene>
    <name evidence="1" type="ORF">ODALV1_LOCUS14411</name>
</gene>
<dbReference type="Proteomes" id="UP001642540">
    <property type="component" value="Unassembled WGS sequence"/>
</dbReference>
<organism evidence="1 2">
    <name type="scientific">Orchesella dallaii</name>
    <dbReference type="NCBI Taxonomy" id="48710"/>
    <lineage>
        <taxon>Eukaryota</taxon>
        <taxon>Metazoa</taxon>
        <taxon>Ecdysozoa</taxon>
        <taxon>Arthropoda</taxon>
        <taxon>Hexapoda</taxon>
        <taxon>Collembola</taxon>
        <taxon>Entomobryomorpha</taxon>
        <taxon>Entomobryoidea</taxon>
        <taxon>Orchesellidae</taxon>
        <taxon>Orchesellinae</taxon>
        <taxon>Orchesella</taxon>
    </lineage>
</organism>
<name>A0ABP1QRJ2_9HEXA</name>
<accession>A0ABP1QRJ2</accession>
<keyword evidence="2" id="KW-1185">Reference proteome</keyword>
<evidence type="ECO:0000313" key="2">
    <source>
        <dbReference type="Proteomes" id="UP001642540"/>
    </source>
</evidence>
<sequence length="105" mass="11750">MHVTRYGKKFCLQPHVSSLTLFALIFFSRGRKPRQNAVKDLTSHPRLQNGVKVCKERSLCRSTISTLYGITIMAPSLPSLSSSIRQSSSLSSFVIIRLLLPITVM</sequence>
<proteinExistence type="predicted"/>
<dbReference type="EMBL" id="CAXLJM020000046">
    <property type="protein sequence ID" value="CAL8110706.1"/>
    <property type="molecule type" value="Genomic_DNA"/>
</dbReference>
<comment type="caution">
    <text evidence="1">The sequence shown here is derived from an EMBL/GenBank/DDBJ whole genome shotgun (WGS) entry which is preliminary data.</text>
</comment>
<evidence type="ECO:0000313" key="1">
    <source>
        <dbReference type="EMBL" id="CAL8110706.1"/>
    </source>
</evidence>